<reference evidence="2 3" key="1">
    <citation type="journal article" date="2014" name="Genome Biol. Evol.">
        <title>The secreted proteins of Achlya hypogyna and Thraustotheca clavata identify the ancestral oomycete secretome and reveal gene acquisitions by horizontal gene transfer.</title>
        <authorList>
            <person name="Misner I."/>
            <person name="Blouin N."/>
            <person name="Leonard G."/>
            <person name="Richards T.A."/>
            <person name="Lane C.E."/>
        </authorList>
    </citation>
    <scope>NUCLEOTIDE SEQUENCE [LARGE SCALE GENOMIC DNA]</scope>
    <source>
        <strain evidence="2 3">ATCC 48635</strain>
    </source>
</reference>
<dbReference type="AlphaFoldDB" id="A0A1V9YM22"/>
<comment type="caution">
    <text evidence="2">The sequence shown here is derived from an EMBL/GenBank/DDBJ whole genome shotgun (WGS) entry which is preliminary data.</text>
</comment>
<protein>
    <submittedName>
        <fullName evidence="2">Uncharacterized protein</fullName>
    </submittedName>
</protein>
<keyword evidence="3" id="KW-1185">Reference proteome</keyword>
<proteinExistence type="predicted"/>
<accession>A0A1V9YM22</accession>
<dbReference type="Proteomes" id="UP000243579">
    <property type="component" value="Unassembled WGS sequence"/>
</dbReference>
<feature type="region of interest" description="Disordered" evidence="1">
    <location>
        <begin position="1053"/>
        <end position="1075"/>
    </location>
</feature>
<evidence type="ECO:0000313" key="3">
    <source>
        <dbReference type="Proteomes" id="UP000243579"/>
    </source>
</evidence>
<dbReference type="EMBL" id="JNBR01001485">
    <property type="protein sequence ID" value="OQR86753.1"/>
    <property type="molecule type" value="Genomic_DNA"/>
</dbReference>
<organism evidence="2 3">
    <name type="scientific">Achlya hypogyna</name>
    <name type="common">Oomycete</name>
    <name type="synonym">Protoachlya hypogyna</name>
    <dbReference type="NCBI Taxonomy" id="1202772"/>
    <lineage>
        <taxon>Eukaryota</taxon>
        <taxon>Sar</taxon>
        <taxon>Stramenopiles</taxon>
        <taxon>Oomycota</taxon>
        <taxon>Saprolegniomycetes</taxon>
        <taxon>Saprolegniales</taxon>
        <taxon>Achlyaceae</taxon>
        <taxon>Achlya</taxon>
    </lineage>
</organism>
<feature type="compositionally biased region" description="Polar residues" evidence="1">
    <location>
        <begin position="1055"/>
        <end position="1075"/>
    </location>
</feature>
<evidence type="ECO:0000256" key="1">
    <source>
        <dbReference type="SAM" id="MobiDB-lite"/>
    </source>
</evidence>
<name>A0A1V9YM22_ACHHY</name>
<gene>
    <name evidence="2" type="ORF">ACHHYP_09981</name>
</gene>
<dbReference type="STRING" id="1202772.A0A1V9YM22"/>
<sequence length="1075" mass="119806">MADVQFFVPNCEHTALFQPCYVRCQKSQGQKILRCFPHCCPHHIHYRNCGSAICLAVTPHGDPSALRALAAFTLLDEELFRVDTVVAAQDLAGGVRAPENIFGEFVEGQRLPVDGRQRHFRFDDKQVDGWHYAWKSGRSKVQRELQHVLRAYVFEAIDDKHWRCIGSTASTPFTIVSYRGEHNKKKRAIAAQLPTSPASPPPTPPHGDVDDMHYMTILTSLQDVMLEDVPAPLLPWLHDQFPHLLPHLQGGVTDKRYIQVYVALALALGHPDFLKRVDDVLIVNAEAVLHKGDLQRVYYECLCEQLFFPVVEAALRRHGVIAADVASSVAQVRGRAPGDSFFQRFVAQMRESFILTQSPSALTVLSACRHSIVDGTWVLQPEATRVRHWMCPTPLLQYLRLCHNTVTMVQRYVHGSLYVRASPSSFSTVPSEFVLDDHAHSLRVLPAGESCLVDLGVDYVGAFGPDGALRLALLLFERSSISCLVANIVGTYVDGQTLIYTVDLHMTSAPSPEVFSGDMKHDCHFFVPQCPHGDSVFRPNYVRCQKTQGQKILRCFPHCCPGHVHYRNCGTSLYVSTPPRSPVTQPAVHVVGRFSLHDDNPYAVGTLLDAEMVRHQLRSRDNPYGDLIPATRTAWGQFRFDEKQVDGWQYSWKSGRSKAQRDLLHVFRAYVLEPQSPSVWRVIADAVSSPFTIVSYRGEYNKRKRDLESPSAPTPPLTDPTTDVATLLRYMRTLTVDRLLQDALPAVVGTCPFLPNSSSRPRPWHDHVCTAIALVLARPTFLAQLDACLVSHAAAVLSKPELHRIYEHFFAHVLCPAVESAAADFGTTVAQLAAAVDDMELPPNDYMPRFVAQMREAYIVSQSPPSYQPSGNSIFNGTWHRRDSDVYQPYARRVALSHYLRWLGIVKAFTLRFHAYDHTLHMRSETPRFSAVPAEFVLDGNGHRLRVLPDGESCLGLIAVDYTGTLSSSGEVFLTLYLSERGGTSCLIADVVLVPHPDQTLVASVSIQAAVARNGAQDVFDCEATQRIDELLSWPAALVAAFDVTYAHETPPSGLRTSSSVQSALQPTITSHPFR</sequence>
<dbReference type="OrthoDB" id="79036at2759"/>
<evidence type="ECO:0000313" key="2">
    <source>
        <dbReference type="EMBL" id="OQR86753.1"/>
    </source>
</evidence>